<dbReference type="eggNOG" id="KOG1187">
    <property type="taxonomic scope" value="Eukaryota"/>
</dbReference>
<reference evidence="12" key="1">
    <citation type="journal article" date="2013" name="Science">
        <title>The Amborella genome and the evolution of flowering plants.</title>
        <authorList>
            <consortium name="Amborella Genome Project"/>
        </authorList>
    </citation>
    <scope>NUCLEOTIDE SEQUENCE [LARGE SCALE GENOMIC DNA]</scope>
</reference>
<feature type="region of interest" description="Disordered" evidence="9">
    <location>
        <begin position="370"/>
        <end position="421"/>
    </location>
</feature>
<dbReference type="GO" id="GO:0005524">
    <property type="term" value="F:ATP binding"/>
    <property type="evidence" value="ECO:0007669"/>
    <property type="project" value="UniProtKB-UniRule"/>
</dbReference>
<feature type="compositionally biased region" description="Basic and acidic residues" evidence="9">
    <location>
        <begin position="405"/>
        <end position="415"/>
    </location>
</feature>
<gene>
    <name evidence="11" type="ORF">AMTR_s00016p00199290</name>
</gene>
<dbReference type="InterPro" id="IPR017441">
    <property type="entry name" value="Protein_kinase_ATP_BS"/>
</dbReference>
<dbReference type="EMBL" id="KI393908">
    <property type="protein sequence ID" value="ERN06253.1"/>
    <property type="molecule type" value="Genomic_DNA"/>
</dbReference>
<evidence type="ECO:0000259" key="10">
    <source>
        <dbReference type="PROSITE" id="PS50011"/>
    </source>
</evidence>
<feature type="compositionally biased region" description="Polar residues" evidence="9">
    <location>
        <begin position="384"/>
        <end position="404"/>
    </location>
</feature>
<keyword evidence="2" id="KW-0723">Serine/threonine-protein kinase</keyword>
<dbReference type="InterPro" id="IPR011009">
    <property type="entry name" value="Kinase-like_dom_sf"/>
</dbReference>
<feature type="region of interest" description="Disordered" evidence="9">
    <location>
        <begin position="19"/>
        <end position="53"/>
    </location>
</feature>
<evidence type="ECO:0000256" key="7">
    <source>
        <dbReference type="ARBA" id="ARBA00022840"/>
    </source>
</evidence>
<feature type="compositionally biased region" description="Low complexity" evidence="9">
    <location>
        <begin position="35"/>
        <end position="52"/>
    </location>
</feature>
<dbReference type="HOGENOM" id="CLU_000288_21_13_1"/>
<dbReference type="PROSITE" id="PS50011">
    <property type="entry name" value="PROTEIN_KINASE_DOM"/>
    <property type="match status" value="1"/>
</dbReference>
<keyword evidence="7 8" id="KW-0067">ATP-binding</keyword>
<dbReference type="SUPFAM" id="SSF56112">
    <property type="entry name" value="Protein kinase-like (PK-like)"/>
    <property type="match status" value="1"/>
</dbReference>
<dbReference type="Gramene" id="ERN06253">
    <property type="protein sequence ID" value="ERN06253"/>
    <property type="gene ID" value="AMTR_s00016p00199290"/>
</dbReference>
<keyword evidence="3" id="KW-0808">Transferase</keyword>
<accession>W1PE74</accession>
<evidence type="ECO:0000313" key="12">
    <source>
        <dbReference type="Proteomes" id="UP000017836"/>
    </source>
</evidence>
<keyword evidence="4 8" id="KW-0547">Nucleotide-binding</keyword>
<dbReference type="KEGG" id="atr:18434445"/>
<evidence type="ECO:0000256" key="2">
    <source>
        <dbReference type="ARBA" id="ARBA00022527"/>
    </source>
</evidence>
<dbReference type="InterPro" id="IPR050823">
    <property type="entry name" value="Plant_Ser_Thr_Prot_Kinase"/>
</dbReference>
<feature type="compositionally biased region" description="Low complexity" evidence="9">
    <location>
        <begin position="19"/>
        <end position="28"/>
    </location>
</feature>
<evidence type="ECO:0000313" key="11">
    <source>
        <dbReference type="EMBL" id="ERN06253.1"/>
    </source>
</evidence>
<feature type="domain" description="Protein kinase" evidence="10">
    <location>
        <begin position="81"/>
        <end position="370"/>
    </location>
</feature>
<dbReference type="OrthoDB" id="4062651at2759"/>
<dbReference type="EC" id="2.7.11.1" evidence="1"/>
<keyword evidence="5" id="KW-0418">Kinase</keyword>
<dbReference type="GO" id="GO:0006952">
    <property type="term" value="P:defense response"/>
    <property type="evidence" value="ECO:0007669"/>
    <property type="project" value="UniProtKB-KW"/>
</dbReference>
<dbReference type="GO" id="GO:0004674">
    <property type="term" value="F:protein serine/threonine kinase activity"/>
    <property type="evidence" value="ECO:0007669"/>
    <property type="project" value="UniProtKB-KW"/>
</dbReference>
<dbReference type="Proteomes" id="UP000017836">
    <property type="component" value="Unassembled WGS sequence"/>
</dbReference>
<keyword evidence="6" id="KW-0611">Plant defense</keyword>
<evidence type="ECO:0000256" key="9">
    <source>
        <dbReference type="SAM" id="MobiDB-lite"/>
    </source>
</evidence>
<sequence>MGNCWEKPVKEEEVLVKFSAPSSEVPKSSSRDVKSSSTSTQTMSSASDSVSSENASEGQILPYANIRVFTFNELRSATRNFRPDSVLGEGGFGCVFKGWLDDSGLMGSKSGSGMVVAVKKMNNEGLQGHKEWLAEVNFLGQFQHSNLVRLLGYCFEDNHRLLVYEYMSKGSLENHLFRRGSTHQPLTWSIRVKVALGAAKGLAFLHNASSPVILRDFKTSNILLDSNYNAKLSDFGLAKDGPTGDHTHVSTRVMGTFGYAAPEYVSTGHLTVKSDVYGFGVVLLEILSGRRALDKNRPTGEQNLVDWAKPYMGDKRKVFRIMDNRLDGQYPMKAAWVAATVALHCLSLDAKNRPHMNSVVETLGKLHDISELPRPRPQKVVGNLNDNRPQMKCNSVNNQSYGHSSENDPHKDCSKSARNSR</sequence>
<dbReference type="InterPro" id="IPR000719">
    <property type="entry name" value="Prot_kinase_dom"/>
</dbReference>
<dbReference type="Gene3D" id="3.30.200.20">
    <property type="entry name" value="Phosphorylase Kinase, domain 1"/>
    <property type="match status" value="1"/>
</dbReference>
<evidence type="ECO:0000256" key="5">
    <source>
        <dbReference type="ARBA" id="ARBA00022777"/>
    </source>
</evidence>
<feature type="binding site" evidence="8">
    <location>
        <position position="120"/>
    </location>
    <ligand>
        <name>ATP</name>
        <dbReference type="ChEBI" id="CHEBI:30616"/>
    </ligand>
</feature>
<dbReference type="FunFam" id="1.10.510.10:FF:000258">
    <property type="entry name" value="Probable serine/threonine-protein kinase PBL8"/>
    <property type="match status" value="1"/>
</dbReference>
<keyword evidence="12" id="KW-1185">Reference proteome</keyword>
<dbReference type="FunFam" id="3.30.200.20:FF:000228">
    <property type="entry name" value="Serine/threonine-protein kinase BIK1"/>
    <property type="match status" value="1"/>
</dbReference>
<name>W1PE74_AMBTC</name>
<evidence type="ECO:0000256" key="4">
    <source>
        <dbReference type="ARBA" id="ARBA00022741"/>
    </source>
</evidence>
<dbReference type="AlphaFoldDB" id="W1PE74"/>
<evidence type="ECO:0000256" key="8">
    <source>
        <dbReference type="PROSITE-ProRule" id="PRU10141"/>
    </source>
</evidence>
<dbReference type="Pfam" id="PF07714">
    <property type="entry name" value="PK_Tyr_Ser-Thr"/>
    <property type="match status" value="1"/>
</dbReference>
<dbReference type="OMA" id="SECIVEC"/>
<dbReference type="PROSITE" id="PS00107">
    <property type="entry name" value="PROTEIN_KINASE_ATP"/>
    <property type="match status" value="1"/>
</dbReference>
<evidence type="ECO:0000256" key="1">
    <source>
        <dbReference type="ARBA" id="ARBA00012513"/>
    </source>
</evidence>
<evidence type="ECO:0000256" key="3">
    <source>
        <dbReference type="ARBA" id="ARBA00022679"/>
    </source>
</evidence>
<dbReference type="Gene3D" id="1.10.510.10">
    <property type="entry name" value="Transferase(Phosphotransferase) domain 1"/>
    <property type="match status" value="1"/>
</dbReference>
<evidence type="ECO:0000256" key="6">
    <source>
        <dbReference type="ARBA" id="ARBA00022821"/>
    </source>
</evidence>
<dbReference type="CDD" id="cd14066">
    <property type="entry name" value="STKc_IRAK"/>
    <property type="match status" value="1"/>
</dbReference>
<dbReference type="PANTHER" id="PTHR45621">
    <property type="entry name" value="OS01G0588500 PROTEIN-RELATED"/>
    <property type="match status" value="1"/>
</dbReference>
<proteinExistence type="predicted"/>
<dbReference type="InterPro" id="IPR001245">
    <property type="entry name" value="Ser-Thr/Tyr_kinase_cat_dom"/>
</dbReference>
<organism evidence="11 12">
    <name type="scientific">Amborella trichopoda</name>
    <dbReference type="NCBI Taxonomy" id="13333"/>
    <lineage>
        <taxon>Eukaryota</taxon>
        <taxon>Viridiplantae</taxon>
        <taxon>Streptophyta</taxon>
        <taxon>Embryophyta</taxon>
        <taxon>Tracheophyta</taxon>
        <taxon>Spermatophyta</taxon>
        <taxon>Magnoliopsida</taxon>
        <taxon>Amborellales</taxon>
        <taxon>Amborellaceae</taxon>
        <taxon>Amborella</taxon>
    </lineage>
</organism>
<protein>
    <recommendedName>
        <fullName evidence="1">non-specific serine/threonine protein kinase</fullName>
        <ecNumber evidence="1">2.7.11.1</ecNumber>
    </recommendedName>
</protein>